<proteinExistence type="predicted"/>
<dbReference type="AlphaFoldDB" id="A0A1I7XEM1"/>
<feature type="signal peptide" evidence="1">
    <location>
        <begin position="1"/>
        <end position="17"/>
    </location>
</feature>
<accession>A0A1I7XEM1</accession>
<evidence type="ECO:0000256" key="1">
    <source>
        <dbReference type="SAM" id="SignalP"/>
    </source>
</evidence>
<dbReference type="Proteomes" id="UP000095283">
    <property type="component" value="Unplaced"/>
</dbReference>
<feature type="chain" id="PRO_5009311203" evidence="1">
    <location>
        <begin position="18"/>
        <end position="95"/>
    </location>
</feature>
<organism evidence="2 3">
    <name type="scientific">Heterorhabditis bacteriophora</name>
    <name type="common">Entomopathogenic nematode worm</name>
    <dbReference type="NCBI Taxonomy" id="37862"/>
    <lineage>
        <taxon>Eukaryota</taxon>
        <taxon>Metazoa</taxon>
        <taxon>Ecdysozoa</taxon>
        <taxon>Nematoda</taxon>
        <taxon>Chromadorea</taxon>
        <taxon>Rhabditida</taxon>
        <taxon>Rhabditina</taxon>
        <taxon>Rhabditomorpha</taxon>
        <taxon>Strongyloidea</taxon>
        <taxon>Heterorhabditidae</taxon>
        <taxon>Heterorhabditis</taxon>
    </lineage>
</organism>
<dbReference type="WBParaSite" id="Hba_15782">
    <property type="protein sequence ID" value="Hba_15782"/>
    <property type="gene ID" value="Hba_15782"/>
</dbReference>
<keyword evidence="1" id="KW-0732">Signal</keyword>
<evidence type="ECO:0000313" key="3">
    <source>
        <dbReference type="WBParaSite" id="Hba_15782"/>
    </source>
</evidence>
<evidence type="ECO:0000313" key="2">
    <source>
        <dbReference type="Proteomes" id="UP000095283"/>
    </source>
</evidence>
<sequence length="95" mass="10012">MLSKLVYLLALSFLVLAQKERELGIAETGPMSSSASESLVNILDQSNMVIPNGVGSPPSCICGSIPIGSLSANTLADTLGVSPLYKQQEWVFLTV</sequence>
<name>A0A1I7XEM1_HETBA</name>
<keyword evidence="2" id="KW-1185">Reference proteome</keyword>
<protein>
    <submittedName>
        <fullName evidence="3">Secreted protein</fullName>
    </submittedName>
</protein>
<reference evidence="3" key="1">
    <citation type="submission" date="2016-11" db="UniProtKB">
        <authorList>
            <consortium name="WormBaseParasite"/>
        </authorList>
    </citation>
    <scope>IDENTIFICATION</scope>
</reference>